<dbReference type="EMBL" id="DF836344">
    <property type="protein sequence ID" value="GAN04126.1"/>
    <property type="molecule type" value="Genomic_DNA"/>
</dbReference>
<dbReference type="InterPro" id="IPR005613">
    <property type="entry name" value="AIP3_C"/>
</dbReference>
<feature type="region of interest" description="Disordered" evidence="3">
    <location>
        <begin position="881"/>
        <end position="924"/>
    </location>
</feature>
<feature type="region of interest" description="Disordered" evidence="3">
    <location>
        <begin position="540"/>
        <end position="588"/>
    </location>
</feature>
<feature type="coiled-coil region" evidence="2">
    <location>
        <begin position="594"/>
        <end position="696"/>
    </location>
</feature>
<feature type="compositionally biased region" description="Polar residues" evidence="3">
    <location>
        <begin position="888"/>
        <end position="898"/>
    </location>
</feature>
<sequence length="924" mass="104194">MRRVNSTVGMSGEIEQVVTKLLRTTKALLEALTQWSLMRASNSEIFDIHDTLEKQFFLVSQAFEEANVSMSDLQWIPRQLRDSVSVAMLEPPSPAGLDQYLPRIREVIVHLLHGLKGKQALLRERERERESRGSIRSNNTESWNREVPLAALNRGSSSQRIMMHPQPPSSPPLPPHPPISPRMTPSGEYEPWSGGMPRPSMPTNDLSSRIMPRSSPSAHRSYSPSNSPNMQKQPLPLPTRSTSSNRSNPAQQMPTPPPPPPPPIMPAAAPPTPLARQDTQSFDESDPNTASALAALKRQENLARRSSVRRASMFRAGGEYSGGSISRGKGQQMFQPAYESSNVPPVPSLPTHNHLPLKNVDYTVATPTTTPIATSHGLNTVSEAKEEDNIKDDGVLTLFLQIGKEVKKVKYNGEISIPALNMLFLEKFSYSVGQNDFPKIYIRDPAVGVSYELVDLSEVRDKSMLSFNINDKEDQKESQKEWFSEVTTAFNKELSETRRMFTEQMDEVKKQIVESNARNQEADEEKERHLIQQVATHILSQHQQLKPSTPATVEEEVQEEEDKKEEEEETSPDQEAPAAPVAENVEPIISKEQFEAQRTEIETLRRDVAVLRQLERELREGTASVISEIKEKAKKVKEEAIKKADAELNQTSTARSHLEEGKKNLLEKSDKVTSRLEDLQDTIDQLKLDVTQRKCRPSEAQMTHCANERKALAEEIEEFGKYIAQVKPRWKKTWELELQTIVKEQQTLKDQEYLLSDMKDDLDALLEVFEQLEKIYAYQANARPQPREFRVAPAEEGFEGMSSVFKQVSTIDVDHTRRLRALEQAEKMRQRELANRIDDFEKELVGFVDSKKLKKTGGAMEIDRLRKQKDEEMMKAMFAEKRAAAGSGASTPSVSTVLEESGAEQEQTDEATTAAAVTTEDKTI</sequence>
<feature type="region of interest" description="Disordered" evidence="3">
    <location>
        <begin position="159"/>
        <end position="288"/>
    </location>
</feature>
<dbReference type="GO" id="GO:0051286">
    <property type="term" value="C:cell tip"/>
    <property type="evidence" value="ECO:0007669"/>
    <property type="project" value="TreeGrafter"/>
</dbReference>
<feature type="coiled-coil region" evidence="2">
    <location>
        <begin position="491"/>
        <end position="525"/>
    </location>
</feature>
<dbReference type="GO" id="GO:0005737">
    <property type="term" value="C:cytoplasm"/>
    <property type="evidence" value="ECO:0007669"/>
    <property type="project" value="TreeGrafter"/>
</dbReference>
<evidence type="ECO:0000313" key="5">
    <source>
        <dbReference type="EMBL" id="GAN04126.1"/>
    </source>
</evidence>
<dbReference type="OrthoDB" id="783096at2759"/>
<evidence type="ECO:0000256" key="1">
    <source>
        <dbReference type="ARBA" id="ARBA00023054"/>
    </source>
</evidence>
<dbReference type="Pfam" id="PF03915">
    <property type="entry name" value="AIP3"/>
    <property type="match status" value="1"/>
</dbReference>
<feature type="domain" description="Actin interacting protein 3 C-terminal" evidence="4">
    <location>
        <begin position="399"/>
        <end position="871"/>
    </location>
</feature>
<keyword evidence="6" id="KW-1185">Reference proteome</keyword>
<evidence type="ECO:0000259" key="4">
    <source>
        <dbReference type="SMART" id="SM00806"/>
    </source>
</evidence>
<evidence type="ECO:0000256" key="2">
    <source>
        <dbReference type="SAM" id="Coils"/>
    </source>
</evidence>
<dbReference type="Pfam" id="PF23153">
    <property type="entry name" value="Aip3p_Bud6_N"/>
    <property type="match status" value="1"/>
</dbReference>
<dbReference type="SMART" id="SM00806">
    <property type="entry name" value="AIP3"/>
    <property type="match status" value="1"/>
</dbReference>
<dbReference type="InterPro" id="IPR051825">
    <property type="entry name" value="SRCIN1"/>
</dbReference>
<evidence type="ECO:0000256" key="3">
    <source>
        <dbReference type="SAM" id="MobiDB-lite"/>
    </source>
</evidence>
<dbReference type="PANTHER" id="PTHR22741:SF10">
    <property type="entry name" value="COILED-COIL DOMAIN-CONTAINING PROTEIN CG32809"/>
    <property type="match status" value="1"/>
</dbReference>
<dbReference type="Proteomes" id="UP000053815">
    <property type="component" value="Unassembled WGS sequence"/>
</dbReference>
<dbReference type="GO" id="GO:0005519">
    <property type="term" value="F:cytoskeletal regulatory protein binding"/>
    <property type="evidence" value="ECO:0007669"/>
    <property type="project" value="InterPro"/>
</dbReference>
<dbReference type="AlphaFoldDB" id="A0A0C9M4E8"/>
<feature type="compositionally biased region" description="Acidic residues" evidence="3">
    <location>
        <begin position="553"/>
        <end position="572"/>
    </location>
</feature>
<name>A0A0C9M4E8_9FUNG</name>
<feature type="compositionally biased region" description="Pro residues" evidence="3">
    <location>
        <begin position="254"/>
        <end position="273"/>
    </location>
</feature>
<feature type="compositionally biased region" description="Low complexity" evidence="3">
    <location>
        <begin position="573"/>
        <end position="587"/>
    </location>
</feature>
<gene>
    <name evidence="5" type="ORF">MAM1_0055c03586</name>
</gene>
<reference evidence="5" key="1">
    <citation type="submission" date="2014-09" db="EMBL/GenBank/DDBJ databases">
        <title>Draft genome sequence of an oleaginous Mucoromycotina fungus Mucor ambiguus NBRC6742.</title>
        <authorList>
            <person name="Takeda I."/>
            <person name="Yamane N."/>
            <person name="Morita T."/>
            <person name="Tamano K."/>
            <person name="Machida M."/>
            <person name="Baker S."/>
            <person name="Koike H."/>
        </authorList>
    </citation>
    <scope>NUCLEOTIDE SEQUENCE</scope>
    <source>
        <strain evidence="5">NBRC 6742</strain>
    </source>
</reference>
<dbReference type="InterPro" id="IPR022782">
    <property type="entry name" value="AIP3-like_C"/>
</dbReference>
<proteinExistence type="predicted"/>
<protein>
    <recommendedName>
        <fullName evidence="4">Actin interacting protein 3 C-terminal domain-containing protein</fullName>
    </recommendedName>
</protein>
<dbReference type="GO" id="GO:0030010">
    <property type="term" value="P:establishment of cell polarity"/>
    <property type="evidence" value="ECO:0007669"/>
    <property type="project" value="TreeGrafter"/>
</dbReference>
<feature type="compositionally biased region" description="Basic and acidic residues" evidence="3">
    <location>
        <begin position="123"/>
        <end position="133"/>
    </location>
</feature>
<feature type="compositionally biased region" description="Low complexity" evidence="3">
    <location>
        <begin position="212"/>
        <end position="228"/>
    </location>
</feature>
<dbReference type="STRING" id="91626.A0A0C9M4E8"/>
<evidence type="ECO:0000313" key="6">
    <source>
        <dbReference type="Proteomes" id="UP000053815"/>
    </source>
</evidence>
<accession>A0A0C9M4E8</accession>
<feature type="compositionally biased region" description="Polar residues" evidence="3">
    <location>
        <begin position="239"/>
        <end position="248"/>
    </location>
</feature>
<keyword evidence="1 2" id="KW-0175">Coiled coil</keyword>
<dbReference type="InterPro" id="IPR056279">
    <property type="entry name" value="Aip3p_Bud6_N"/>
</dbReference>
<organism evidence="5">
    <name type="scientific">Mucor ambiguus</name>
    <dbReference type="NCBI Taxonomy" id="91626"/>
    <lineage>
        <taxon>Eukaryota</taxon>
        <taxon>Fungi</taxon>
        <taxon>Fungi incertae sedis</taxon>
        <taxon>Mucoromycota</taxon>
        <taxon>Mucoromycotina</taxon>
        <taxon>Mucoromycetes</taxon>
        <taxon>Mucorales</taxon>
        <taxon>Mucorineae</taxon>
        <taxon>Mucoraceae</taxon>
        <taxon>Mucor</taxon>
    </lineage>
</organism>
<feature type="compositionally biased region" description="Polar residues" evidence="3">
    <location>
        <begin position="540"/>
        <end position="549"/>
    </location>
</feature>
<dbReference type="PANTHER" id="PTHR22741">
    <property type="entry name" value="P140CAP/SNIP-RELATED"/>
    <property type="match status" value="1"/>
</dbReference>
<dbReference type="Gene3D" id="1.20.58.1540">
    <property type="entry name" value="Actin interacting protein 3, C-terminal domain"/>
    <property type="match status" value="1"/>
</dbReference>
<feature type="region of interest" description="Disordered" evidence="3">
    <location>
        <begin position="123"/>
        <end position="142"/>
    </location>
</feature>
<feature type="compositionally biased region" description="Pro residues" evidence="3">
    <location>
        <begin position="165"/>
        <end position="180"/>
    </location>
</feature>